<evidence type="ECO:0000256" key="4">
    <source>
        <dbReference type="PROSITE-ProRule" id="PRU00134"/>
    </source>
</evidence>
<dbReference type="AlphaFoldDB" id="A0A6A6BIV8"/>
<dbReference type="InterPro" id="IPR002893">
    <property type="entry name" value="Znf_MYND"/>
</dbReference>
<gene>
    <name evidence="7" type="ORF">K452DRAFT_307387</name>
</gene>
<dbReference type="Gene3D" id="6.10.140.2220">
    <property type="match status" value="1"/>
</dbReference>
<sequence length="254" mass="28095">MADNSGGRRAVATCAMCKKPGTGLRTCAKCHSAQYCNRHCQRAHHKAHSKACAQLATESGAARSSTTNTAPPSASATPSSTSHATTSSSPAHATAARPKSLDAAIPNPFHRLQDRTWLHGRSRPDTYTLLIDAYRLRVHDEHKHHGNVDHDSILSGNVSSGFAGFAGFAHFLATMRWFTPDLFPAWWDAQSEHQCKMVGMSRGWEDLRVVLSEADFKARYAERKLHCERQCTDQYRHDRPSIVSISSKHPYCSK</sequence>
<evidence type="ECO:0000256" key="1">
    <source>
        <dbReference type="ARBA" id="ARBA00022723"/>
    </source>
</evidence>
<evidence type="ECO:0000256" key="3">
    <source>
        <dbReference type="ARBA" id="ARBA00022833"/>
    </source>
</evidence>
<evidence type="ECO:0000259" key="6">
    <source>
        <dbReference type="PROSITE" id="PS50865"/>
    </source>
</evidence>
<protein>
    <recommendedName>
        <fullName evidence="6">MYND-type domain-containing protein</fullName>
    </recommendedName>
</protein>
<keyword evidence="3" id="KW-0862">Zinc</keyword>
<dbReference type="GO" id="GO:0008270">
    <property type="term" value="F:zinc ion binding"/>
    <property type="evidence" value="ECO:0007669"/>
    <property type="project" value="UniProtKB-KW"/>
</dbReference>
<keyword evidence="8" id="KW-1185">Reference proteome</keyword>
<dbReference type="EMBL" id="ML995482">
    <property type="protein sequence ID" value="KAF2143214.1"/>
    <property type="molecule type" value="Genomic_DNA"/>
</dbReference>
<feature type="domain" description="MYND-type" evidence="6">
    <location>
        <begin position="14"/>
        <end position="52"/>
    </location>
</feature>
<evidence type="ECO:0000313" key="7">
    <source>
        <dbReference type="EMBL" id="KAF2143214.1"/>
    </source>
</evidence>
<feature type="compositionally biased region" description="Low complexity" evidence="5">
    <location>
        <begin position="63"/>
        <end position="98"/>
    </location>
</feature>
<organism evidence="7 8">
    <name type="scientific">Aplosporella prunicola CBS 121167</name>
    <dbReference type="NCBI Taxonomy" id="1176127"/>
    <lineage>
        <taxon>Eukaryota</taxon>
        <taxon>Fungi</taxon>
        <taxon>Dikarya</taxon>
        <taxon>Ascomycota</taxon>
        <taxon>Pezizomycotina</taxon>
        <taxon>Dothideomycetes</taxon>
        <taxon>Dothideomycetes incertae sedis</taxon>
        <taxon>Botryosphaeriales</taxon>
        <taxon>Aplosporellaceae</taxon>
        <taxon>Aplosporella</taxon>
    </lineage>
</organism>
<keyword evidence="2 4" id="KW-0863">Zinc-finger</keyword>
<evidence type="ECO:0000256" key="2">
    <source>
        <dbReference type="ARBA" id="ARBA00022771"/>
    </source>
</evidence>
<keyword evidence="1" id="KW-0479">Metal-binding</keyword>
<accession>A0A6A6BIV8</accession>
<dbReference type="PROSITE" id="PS50865">
    <property type="entry name" value="ZF_MYND_2"/>
    <property type="match status" value="1"/>
</dbReference>
<dbReference type="Pfam" id="PF01753">
    <property type="entry name" value="zf-MYND"/>
    <property type="match status" value="1"/>
</dbReference>
<dbReference type="SUPFAM" id="SSF144232">
    <property type="entry name" value="HIT/MYND zinc finger-like"/>
    <property type="match status" value="1"/>
</dbReference>
<evidence type="ECO:0000313" key="8">
    <source>
        <dbReference type="Proteomes" id="UP000799438"/>
    </source>
</evidence>
<feature type="region of interest" description="Disordered" evidence="5">
    <location>
        <begin position="63"/>
        <end position="105"/>
    </location>
</feature>
<dbReference type="OrthoDB" id="432970at2759"/>
<dbReference type="Proteomes" id="UP000799438">
    <property type="component" value="Unassembled WGS sequence"/>
</dbReference>
<name>A0A6A6BIV8_9PEZI</name>
<proteinExistence type="predicted"/>
<dbReference type="PROSITE" id="PS01360">
    <property type="entry name" value="ZF_MYND_1"/>
    <property type="match status" value="1"/>
</dbReference>
<dbReference type="RefSeq" id="XP_033398926.1">
    <property type="nucleotide sequence ID" value="XM_033543066.1"/>
</dbReference>
<evidence type="ECO:0000256" key="5">
    <source>
        <dbReference type="SAM" id="MobiDB-lite"/>
    </source>
</evidence>
<dbReference type="GeneID" id="54300563"/>
<reference evidence="7" key="1">
    <citation type="journal article" date="2020" name="Stud. Mycol.">
        <title>101 Dothideomycetes genomes: a test case for predicting lifestyles and emergence of pathogens.</title>
        <authorList>
            <person name="Haridas S."/>
            <person name="Albert R."/>
            <person name="Binder M."/>
            <person name="Bloem J."/>
            <person name="Labutti K."/>
            <person name="Salamov A."/>
            <person name="Andreopoulos B."/>
            <person name="Baker S."/>
            <person name="Barry K."/>
            <person name="Bills G."/>
            <person name="Bluhm B."/>
            <person name="Cannon C."/>
            <person name="Castanera R."/>
            <person name="Culley D."/>
            <person name="Daum C."/>
            <person name="Ezra D."/>
            <person name="Gonzalez J."/>
            <person name="Henrissat B."/>
            <person name="Kuo A."/>
            <person name="Liang C."/>
            <person name="Lipzen A."/>
            <person name="Lutzoni F."/>
            <person name="Magnuson J."/>
            <person name="Mondo S."/>
            <person name="Nolan M."/>
            <person name="Ohm R."/>
            <person name="Pangilinan J."/>
            <person name="Park H.-J."/>
            <person name="Ramirez L."/>
            <person name="Alfaro M."/>
            <person name="Sun H."/>
            <person name="Tritt A."/>
            <person name="Yoshinaga Y."/>
            <person name="Zwiers L.-H."/>
            <person name="Turgeon B."/>
            <person name="Goodwin S."/>
            <person name="Spatafora J."/>
            <person name="Crous P."/>
            <person name="Grigoriev I."/>
        </authorList>
    </citation>
    <scope>NUCLEOTIDE SEQUENCE</scope>
    <source>
        <strain evidence="7">CBS 121167</strain>
    </source>
</reference>